<feature type="transmembrane region" description="Helical" evidence="7">
    <location>
        <begin position="149"/>
        <end position="166"/>
    </location>
</feature>
<evidence type="ECO:0000256" key="4">
    <source>
        <dbReference type="ARBA" id="ARBA00022824"/>
    </source>
</evidence>
<name>A0A1I7VZ33_LOALO</name>
<dbReference type="PANTHER" id="PTHR42650">
    <property type="entry name" value="TAIL-ANCHORED PROTEIN INSERTION RECEPTOR WRB"/>
    <property type="match status" value="1"/>
</dbReference>
<dbReference type="OrthoDB" id="69461at2759"/>
<dbReference type="PANTHER" id="PTHR42650:SF1">
    <property type="entry name" value="GUIDED ENTRY OF TAIL-ANCHORED PROTEINS FACTOR 1"/>
    <property type="match status" value="1"/>
</dbReference>
<evidence type="ECO:0000256" key="2">
    <source>
        <dbReference type="ARBA" id="ARBA00010799"/>
    </source>
</evidence>
<keyword evidence="5 7" id="KW-1133">Transmembrane helix</keyword>
<dbReference type="GeneID" id="9950155"/>
<dbReference type="OMA" id="FWPFNFL"/>
<dbReference type="GO" id="GO:0043495">
    <property type="term" value="F:protein-membrane adaptor activity"/>
    <property type="evidence" value="ECO:0007669"/>
    <property type="project" value="TreeGrafter"/>
</dbReference>
<dbReference type="KEGG" id="loa:LOAG_12689"/>
<dbReference type="WBParaSite" id="EN70_7880">
    <property type="protein sequence ID" value="EN70_7880"/>
    <property type="gene ID" value="EN70_7880"/>
</dbReference>
<keyword evidence="9" id="KW-1185">Reference proteome</keyword>
<keyword evidence="3 7" id="KW-0812">Transmembrane</keyword>
<comment type="similarity">
    <text evidence="2">Belongs to the WRB/GET1 family.</text>
</comment>
<keyword evidence="6 7" id="KW-0472">Membrane</keyword>
<dbReference type="GO" id="GO:0071816">
    <property type="term" value="P:tail-anchored membrane protein insertion into ER membrane"/>
    <property type="evidence" value="ECO:0007669"/>
    <property type="project" value="InterPro"/>
</dbReference>
<feature type="transmembrane region" description="Helical" evidence="7">
    <location>
        <begin position="178"/>
        <end position="195"/>
    </location>
</feature>
<dbReference type="CTD" id="9950155"/>
<evidence type="ECO:0000256" key="6">
    <source>
        <dbReference type="ARBA" id="ARBA00023136"/>
    </source>
</evidence>
<feature type="transmembrane region" description="Helical" evidence="7">
    <location>
        <begin position="118"/>
        <end position="137"/>
    </location>
</feature>
<dbReference type="Proteomes" id="UP000095285">
    <property type="component" value="Unassembled WGS sequence"/>
</dbReference>
<reference evidence="10" key="2">
    <citation type="submission" date="2016-11" db="UniProtKB">
        <authorList>
            <consortium name="WormBaseParasite"/>
        </authorList>
    </citation>
    <scope>IDENTIFICATION</scope>
</reference>
<evidence type="ECO:0000313" key="9">
    <source>
        <dbReference type="Proteomes" id="UP000095285"/>
    </source>
</evidence>
<evidence type="ECO:0000256" key="1">
    <source>
        <dbReference type="ARBA" id="ARBA00004586"/>
    </source>
</evidence>
<dbReference type="Pfam" id="PF04420">
    <property type="entry name" value="CHD5"/>
    <property type="match status" value="1"/>
</dbReference>
<keyword evidence="4" id="KW-0256">Endoplasmic reticulum</keyword>
<organism evidence="9 10">
    <name type="scientific">Loa loa</name>
    <name type="common">Eye worm</name>
    <name type="synonym">Filaria loa</name>
    <dbReference type="NCBI Taxonomy" id="7209"/>
    <lineage>
        <taxon>Eukaryota</taxon>
        <taxon>Metazoa</taxon>
        <taxon>Ecdysozoa</taxon>
        <taxon>Nematoda</taxon>
        <taxon>Chromadorea</taxon>
        <taxon>Rhabditida</taxon>
        <taxon>Spirurina</taxon>
        <taxon>Spiruromorpha</taxon>
        <taxon>Filarioidea</taxon>
        <taxon>Onchocercidae</taxon>
        <taxon>Loa</taxon>
    </lineage>
</organism>
<comment type="subcellular location">
    <subcellularLocation>
        <location evidence="1">Endoplasmic reticulum membrane</location>
    </subcellularLocation>
</comment>
<dbReference type="InterPro" id="IPR028945">
    <property type="entry name" value="Get1"/>
</dbReference>
<accession>A0A1I7VZ33</accession>
<proteinExistence type="inferred from homology"/>
<dbReference type="RefSeq" id="XP_003148249.1">
    <property type="nucleotide sequence ID" value="XM_003148201.2"/>
</dbReference>
<dbReference type="GO" id="GO:0005789">
    <property type="term" value="C:endoplasmic reticulum membrane"/>
    <property type="evidence" value="ECO:0007669"/>
    <property type="project" value="UniProtKB-SubCell"/>
</dbReference>
<reference evidence="8 9" key="1">
    <citation type="submission" date="2012-04" db="EMBL/GenBank/DDBJ databases">
        <title>The Genome Sequence of Loa loa.</title>
        <authorList>
            <consortium name="The Broad Institute Genome Sequencing Platform"/>
            <consortium name="Broad Institute Genome Sequencing Center for Infectious Disease"/>
            <person name="Nutman T.B."/>
            <person name="Fink D.L."/>
            <person name="Russ C."/>
            <person name="Young S."/>
            <person name="Zeng Q."/>
            <person name="Gargeya S."/>
            <person name="Alvarado L."/>
            <person name="Berlin A."/>
            <person name="Chapman S.B."/>
            <person name="Chen Z."/>
            <person name="Freedman E."/>
            <person name="Gellesch M."/>
            <person name="Goldberg J."/>
            <person name="Griggs A."/>
            <person name="Gujja S."/>
            <person name="Heilman E.R."/>
            <person name="Heiman D."/>
            <person name="Howarth C."/>
            <person name="Mehta T."/>
            <person name="Neiman D."/>
            <person name="Pearson M."/>
            <person name="Roberts A."/>
            <person name="Saif S."/>
            <person name="Shea T."/>
            <person name="Shenoy N."/>
            <person name="Sisk P."/>
            <person name="Stolte C."/>
            <person name="Sykes S."/>
            <person name="White J."/>
            <person name="Yandava C."/>
            <person name="Haas B."/>
            <person name="Henn M.R."/>
            <person name="Nusbaum C."/>
            <person name="Birren B."/>
        </authorList>
    </citation>
    <scope>NUCLEOTIDE SEQUENCE [LARGE SCALE GENOMIC DNA]</scope>
</reference>
<dbReference type="EMBL" id="JH712526">
    <property type="protein sequence ID" value="EFO15819.1"/>
    <property type="molecule type" value="Genomic_DNA"/>
</dbReference>
<feature type="transmembrane region" description="Helical" evidence="7">
    <location>
        <begin position="18"/>
        <end position="41"/>
    </location>
</feature>
<accession>A0A1S0TKU2</accession>
<sequence>MACLTIADIINQWNADKFGILACFVAVFIFAYWITLARWFATKLKPLLPRRTHHNAVDSQIETLALEVRQMKSELDALSPTAQFAAYFKKERSLKQLLTELNALTMEREKNSGMTSTLLLVASGIFVQLIAVLLMFYSRRVIIGRINSSYFWPFNFLLYIPNFSASTNVDDNVEGTPVTLFAFLSLVIFVWRNIYSRESSGMKSPIL</sequence>
<evidence type="ECO:0000256" key="3">
    <source>
        <dbReference type="ARBA" id="ARBA00022692"/>
    </source>
</evidence>
<evidence type="ECO:0000313" key="8">
    <source>
        <dbReference type="EMBL" id="EFO15819.1"/>
    </source>
</evidence>
<evidence type="ECO:0000313" key="10">
    <source>
        <dbReference type="WBParaSite" id="EN70_7880"/>
    </source>
</evidence>
<evidence type="ECO:0000256" key="7">
    <source>
        <dbReference type="SAM" id="Phobius"/>
    </source>
</evidence>
<evidence type="ECO:0000256" key="5">
    <source>
        <dbReference type="ARBA" id="ARBA00022989"/>
    </source>
</evidence>
<protein>
    <submittedName>
        <fullName evidence="10">Guided entry of tail-anchored proteins factor 1</fullName>
    </submittedName>
</protein>
<dbReference type="AlphaFoldDB" id="A0A1I7VZ33"/>
<dbReference type="STRING" id="7209.A0A1I7VZ33"/>
<dbReference type="GO" id="GO:0043529">
    <property type="term" value="C:GET complex"/>
    <property type="evidence" value="ECO:0007669"/>
    <property type="project" value="TreeGrafter"/>
</dbReference>
<gene>
    <name evidence="8 10" type="ORF">LOAG_12689</name>
</gene>